<gene>
    <name evidence="3" type="ORF">AMST5_02159</name>
</gene>
<feature type="region of interest" description="Disordered" evidence="1">
    <location>
        <begin position="1"/>
        <end position="39"/>
    </location>
</feature>
<organism evidence="3">
    <name type="scientific">freshwater sediment metagenome</name>
    <dbReference type="NCBI Taxonomy" id="556182"/>
    <lineage>
        <taxon>unclassified sequences</taxon>
        <taxon>metagenomes</taxon>
        <taxon>ecological metagenomes</taxon>
    </lineage>
</organism>
<feature type="compositionally biased region" description="Basic and acidic residues" evidence="1">
    <location>
        <begin position="21"/>
        <end position="31"/>
    </location>
</feature>
<evidence type="ECO:0000259" key="2">
    <source>
        <dbReference type="Pfam" id="PF13362"/>
    </source>
</evidence>
<feature type="compositionally biased region" description="Basic and acidic residues" evidence="1">
    <location>
        <begin position="1"/>
        <end position="13"/>
    </location>
</feature>
<dbReference type="EMBL" id="OY288114">
    <property type="protein sequence ID" value="CAJ0869681.1"/>
    <property type="molecule type" value="Genomic_DNA"/>
</dbReference>
<feature type="domain" description="Toprim" evidence="2">
    <location>
        <begin position="318"/>
        <end position="404"/>
    </location>
</feature>
<dbReference type="InterPro" id="IPR006171">
    <property type="entry name" value="TOPRIM_dom"/>
</dbReference>
<evidence type="ECO:0000256" key="1">
    <source>
        <dbReference type="SAM" id="MobiDB-lite"/>
    </source>
</evidence>
<proteinExistence type="predicted"/>
<evidence type="ECO:0000313" key="3">
    <source>
        <dbReference type="EMBL" id="CAJ0869681.1"/>
    </source>
</evidence>
<accession>A0AA48M2W9</accession>
<dbReference type="Pfam" id="PF13362">
    <property type="entry name" value="Toprim_3"/>
    <property type="match status" value="1"/>
</dbReference>
<protein>
    <recommendedName>
        <fullName evidence="2">Toprim domain-containing protein</fullName>
    </recommendedName>
</protein>
<sequence>MEHDHNNGPENEKPASGAETETGHERIRKQLDATSYRSSGREKQGWLFRMQQAAPACSDTLATDRVATGVARSRRDHNKPLAPAAEGPFTAFPFDLLHLLVGGDVSSDGQEILAPGPGHSPLDRSMSVRPSSANADGFVVHSFSIRTPAYECKRYIQFLIDRWLSKQLNGDVPAEWIEQTSSIAGPLDTAAAQEKRIKSAKWQWNRADRNLGEALFAYLRSRALELSDDLIGRVVRYEPNGRWYGPHGDQKDKNGLSFTGTELMLLAMRDVLSDEGRAIQAVRLPHTGKRPARKVKGLAKNAAIKLTAHEDILAAGEVAIAEGFESALAARMLGYQNVWACVNSGNVASFPLIEGVRKLTILAEVCPENEAAREECALRWFEAGREVTIALPDHGKDFNDDLVERMVRKTGGCNG</sequence>
<name>A0AA48M2W9_9ZZZZ</name>
<dbReference type="AlphaFoldDB" id="A0AA48M2W9"/>
<reference evidence="3" key="1">
    <citation type="submission" date="2023-07" db="EMBL/GenBank/DDBJ databases">
        <authorList>
            <person name="Pelsma A.J. K."/>
        </authorList>
    </citation>
    <scope>NUCLEOTIDE SEQUENCE</scope>
</reference>